<feature type="domain" description="Mce/MlaD" evidence="8">
    <location>
        <begin position="386"/>
        <end position="445"/>
    </location>
</feature>
<evidence type="ECO:0000256" key="3">
    <source>
        <dbReference type="ARBA" id="ARBA00022519"/>
    </source>
</evidence>
<dbReference type="OrthoDB" id="9806984at2"/>
<keyword evidence="2" id="KW-1003">Cell membrane</keyword>
<evidence type="ECO:0000259" key="8">
    <source>
        <dbReference type="Pfam" id="PF02470"/>
    </source>
</evidence>
<feature type="domain" description="Mce/MlaD" evidence="8">
    <location>
        <begin position="628"/>
        <end position="718"/>
    </location>
</feature>
<dbReference type="InterPro" id="IPR003399">
    <property type="entry name" value="Mce/MlaD"/>
</dbReference>
<dbReference type="PANTHER" id="PTHR30462:SF0">
    <property type="entry name" value="INTERMEMBRANE TRANSPORT PROTEIN YEBT"/>
    <property type="match status" value="1"/>
</dbReference>
<organism evidence="9 10">
    <name type="scientific">Shewanella colwelliana</name>
    <name type="common">Alteromonas colwelliana</name>
    <dbReference type="NCBI Taxonomy" id="23"/>
    <lineage>
        <taxon>Bacteria</taxon>
        <taxon>Pseudomonadati</taxon>
        <taxon>Pseudomonadota</taxon>
        <taxon>Gammaproteobacteria</taxon>
        <taxon>Alteromonadales</taxon>
        <taxon>Shewanellaceae</taxon>
        <taxon>Shewanella</taxon>
    </lineage>
</organism>
<feature type="transmembrane region" description="Helical" evidence="7">
    <location>
        <begin position="14"/>
        <end position="34"/>
    </location>
</feature>
<keyword evidence="4 7" id="KW-0812">Transmembrane</keyword>
<feature type="domain" description="Mce/MlaD" evidence="8">
    <location>
        <begin position="511"/>
        <end position="569"/>
    </location>
</feature>
<comment type="subcellular location">
    <subcellularLocation>
        <location evidence="1">Cell inner membrane</location>
    </subcellularLocation>
</comment>
<evidence type="ECO:0000256" key="7">
    <source>
        <dbReference type="SAM" id="Phobius"/>
    </source>
</evidence>
<evidence type="ECO:0000313" key="9">
    <source>
        <dbReference type="EMBL" id="OEG75877.1"/>
    </source>
</evidence>
<feature type="domain" description="Mce/MlaD" evidence="8">
    <location>
        <begin position="274"/>
        <end position="361"/>
    </location>
</feature>
<dbReference type="PANTHER" id="PTHR30462">
    <property type="entry name" value="INTERMEMBRANE TRANSPORT PROTEIN PQIB-RELATED"/>
    <property type="match status" value="1"/>
</dbReference>
<accession>A0A1E5IZE5</accession>
<evidence type="ECO:0000256" key="1">
    <source>
        <dbReference type="ARBA" id="ARBA00004533"/>
    </source>
</evidence>
<gene>
    <name evidence="9" type="ORF">BEL05_16810</name>
</gene>
<dbReference type="EMBL" id="MCBT01000001">
    <property type="protein sequence ID" value="OEG75877.1"/>
    <property type="molecule type" value="Genomic_DNA"/>
</dbReference>
<feature type="domain" description="Mce/MlaD" evidence="8">
    <location>
        <begin position="41"/>
        <end position="132"/>
    </location>
</feature>
<evidence type="ECO:0000313" key="10">
    <source>
        <dbReference type="Proteomes" id="UP000095230"/>
    </source>
</evidence>
<evidence type="ECO:0000256" key="5">
    <source>
        <dbReference type="ARBA" id="ARBA00022989"/>
    </source>
</evidence>
<dbReference type="Pfam" id="PF02470">
    <property type="entry name" value="MlaD"/>
    <property type="match status" value="7"/>
</dbReference>
<feature type="domain" description="Mce/MlaD" evidence="8">
    <location>
        <begin position="744"/>
        <end position="822"/>
    </location>
</feature>
<evidence type="ECO:0000256" key="2">
    <source>
        <dbReference type="ARBA" id="ARBA00022475"/>
    </source>
</evidence>
<protein>
    <submittedName>
        <fullName evidence="9">Mammalian cell entry protein</fullName>
    </submittedName>
</protein>
<keyword evidence="6 7" id="KW-0472">Membrane</keyword>
<comment type="caution">
    <text evidence="9">The sequence shown here is derived from an EMBL/GenBank/DDBJ whole genome shotgun (WGS) entry which is preliminary data.</text>
</comment>
<name>A0A1E5IZE5_SHECO</name>
<evidence type="ECO:0000256" key="4">
    <source>
        <dbReference type="ARBA" id="ARBA00022692"/>
    </source>
</evidence>
<reference evidence="9 10" key="1">
    <citation type="submission" date="2016-07" db="EMBL/GenBank/DDBJ databases">
        <title>Whole-genome of two Shewanella species isolated from a digestive organ of sea cucumber Apostichopus japonicus Selenka 1867.</title>
        <authorList>
            <person name="Hong H.-H."/>
            <person name="Choi H."/>
            <person name="Cheon S."/>
            <person name="Oh J.-S."/>
            <person name="Lee H.-G."/>
            <person name="Park C."/>
        </authorList>
    </citation>
    <scope>NUCLEOTIDE SEQUENCE [LARGE SCALE GENOMIC DNA]</scope>
    <source>
        <strain evidence="9 10">CSB03KR</strain>
    </source>
</reference>
<dbReference type="Proteomes" id="UP000095230">
    <property type="component" value="Unassembled WGS sequence"/>
</dbReference>
<dbReference type="InterPro" id="IPR051800">
    <property type="entry name" value="PqiA-PqiB_transport"/>
</dbReference>
<dbReference type="AlphaFoldDB" id="A0A1E5IZE5"/>
<proteinExistence type="predicted"/>
<evidence type="ECO:0000256" key="6">
    <source>
        <dbReference type="ARBA" id="ARBA00023136"/>
    </source>
</evidence>
<dbReference type="STRING" id="23.BEL05_16810"/>
<sequence length="874" mass="93915">MTEIETPKVVKKKLFSPIWLLPIIALALGAWLGIKSIRESGVEVQIHFPSATGIDVGKTLVRYQGLTVGKVVDISIDDDLQGVYVDLLMDYRSTPFLRDETKFWLVTPKASITGVEGLDALFSGNYIAIQPGDGDYNSEFIAETQAPPVAPGADGLMITLTSPSLGSLDVGSQIFYRQIPVGKIVSYQLVDDERIVFNAYVQKQYAHLVKTSSHFWNVSGLSVDASLSGISVKSESLSAILAGGVSFSSNSEDDRAITNQQFTLYDNEDTALGGTQFTLLAKDADTIQTGATIVFRGLVIGRVDKSVLVENGVQFHATIDSEYAHLIGANSQFWPSGADISLSGIKHAARLLTGSVLSFSPGTGEPLAQYTLQEQPPKLDIEPLVLTLTAEENPGVKTGAQVRFKQLPIGQVTQVNFNHDFSGVNYQIEIWSEYQALVTQGSYFTPESALAIEASLDGVSVNTRDLDTLTIGAISLVQGNSNKQSPLTKPLHLFASADKAKQYFNSIEQLNITLASADGAGLAAKSPIYFKKMRIGEVKKVTWQSNSEDFAITLAIEKEFKQLIRENTVFWRNSAMSIDASLSGVKVDVAPLDGAIKGSVSLGLLENGQMGNQHHLYGSEALALATAVPIRLTFSATTKLSANAPIRYLGHQVGQVESVSLNADLSSVDVNAYLYGNYADKFVATDAQYFLVDAQISLSGITAAETLLTGPYVSVLPGQSAESVNHFSGLMQAPAALPGDDLVVTLKDNSLGSVKVGTPIIFRGLKIGEVKHYRLADDGTGVIMAAHISDKYQHLINTSSQFWDLSGIKVDIGLFSGAQIDTGSLETILAGGIGVATEQVSSTENQLSRNNAFVLHYKPEPAWLTWAPAQTKSN</sequence>
<keyword evidence="5 7" id="KW-1133">Transmembrane helix</keyword>
<dbReference type="RefSeq" id="WP_069669999.1">
    <property type="nucleotide sequence ID" value="NZ_MCBT01000001.1"/>
</dbReference>
<feature type="domain" description="Mce/MlaD" evidence="8">
    <location>
        <begin position="157"/>
        <end position="223"/>
    </location>
</feature>
<dbReference type="GO" id="GO:0005886">
    <property type="term" value="C:plasma membrane"/>
    <property type="evidence" value="ECO:0007669"/>
    <property type="project" value="UniProtKB-SubCell"/>
</dbReference>
<keyword evidence="3" id="KW-0997">Cell inner membrane</keyword>